<protein>
    <submittedName>
        <fullName evidence="1">Uncharacterized protein</fullName>
    </submittedName>
</protein>
<evidence type="ECO:0000313" key="1">
    <source>
        <dbReference type="EMBL" id="CAB5226490.1"/>
    </source>
</evidence>
<organism evidence="1">
    <name type="scientific">uncultured Caudovirales phage</name>
    <dbReference type="NCBI Taxonomy" id="2100421"/>
    <lineage>
        <taxon>Viruses</taxon>
        <taxon>Duplodnaviria</taxon>
        <taxon>Heunggongvirae</taxon>
        <taxon>Uroviricota</taxon>
        <taxon>Caudoviricetes</taxon>
        <taxon>Peduoviridae</taxon>
        <taxon>Maltschvirus</taxon>
        <taxon>Maltschvirus maltsch</taxon>
    </lineage>
</organism>
<proteinExistence type="predicted"/>
<dbReference type="EMBL" id="LR798360">
    <property type="protein sequence ID" value="CAB5226490.1"/>
    <property type="molecule type" value="Genomic_DNA"/>
</dbReference>
<reference evidence="1" key="1">
    <citation type="submission" date="2020-05" db="EMBL/GenBank/DDBJ databases">
        <authorList>
            <person name="Chiriac C."/>
            <person name="Salcher M."/>
            <person name="Ghai R."/>
            <person name="Kavagutti S V."/>
        </authorList>
    </citation>
    <scope>NUCLEOTIDE SEQUENCE</scope>
</reference>
<accession>A0A6J7X663</accession>
<name>A0A6J7X663_9CAUD</name>
<gene>
    <name evidence="1" type="ORF">UFOVP760_264</name>
</gene>
<sequence length="90" mass="10165">MMKTTTFIISINSKLESSFQPIHNKRMQNTERQISGAIFMGVDALAGRHGYEEGHPEVVELTFKGYSSNYVVVIDLATAEDLKKQLEFIL</sequence>